<keyword evidence="1" id="KW-1133">Transmembrane helix</keyword>
<evidence type="ECO:0000256" key="1">
    <source>
        <dbReference type="SAM" id="Phobius"/>
    </source>
</evidence>
<evidence type="ECO:0000313" key="2">
    <source>
        <dbReference type="EMBL" id="RKN41765.1"/>
    </source>
</evidence>
<protein>
    <submittedName>
        <fullName evidence="2">DUF1275 domain-containing protein</fullName>
    </submittedName>
</protein>
<dbReference type="PANTHER" id="PTHR37314">
    <property type="entry name" value="SLR0142 PROTEIN"/>
    <property type="match status" value="1"/>
</dbReference>
<feature type="transmembrane region" description="Helical" evidence="1">
    <location>
        <begin position="15"/>
        <end position="36"/>
    </location>
</feature>
<keyword evidence="1" id="KW-0812">Transmembrane</keyword>
<organism evidence="2 3">
    <name type="scientific">Streptomyces hoynatensis</name>
    <dbReference type="NCBI Taxonomy" id="1141874"/>
    <lineage>
        <taxon>Bacteria</taxon>
        <taxon>Bacillati</taxon>
        <taxon>Actinomycetota</taxon>
        <taxon>Actinomycetes</taxon>
        <taxon>Kitasatosporales</taxon>
        <taxon>Streptomycetaceae</taxon>
        <taxon>Streptomyces</taxon>
    </lineage>
</organism>
<name>A0A3A9Z0N4_9ACTN</name>
<dbReference type="InterPro" id="IPR010699">
    <property type="entry name" value="DUF1275"/>
</dbReference>
<feature type="transmembrane region" description="Helical" evidence="1">
    <location>
        <begin position="68"/>
        <end position="86"/>
    </location>
</feature>
<dbReference type="Pfam" id="PF06912">
    <property type="entry name" value="DUF1275"/>
    <property type="match status" value="1"/>
</dbReference>
<dbReference type="PANTHER" id="PTHR37314:SF4">
    <property type="entry name" value="UPF0700 TRANSMEMBRANE PROTEIN YOAK"/>
    <property type="match status" value="1"/>
</dbReference>
<feature type="transmembrane region" description="Helical" evidence="1">
    <location>
        <begin position="98"/>
        <end position="125"/>
    </location>
</feature>
<evidence type="ECO:0000313" key="3">
    <source>
        <dbReference type="Proteomes" id="UP000272474"/>
    </source>
</evidence>
<accession>A0A3A9Z0N4</accession>
<sequence>MCPERAEDGHMGVPARLMVALSLLAGGVDAVAFLTLDHVFVANQTGNGVLLGLGAASRFLPGDAGVGLTGPLASLAGFCAGGLAAAGLSRRAPLRALLWLEAALLGLAGALAWAPAPWCAAALAAAMGAQTVFATRVGIKGVTTTVVTSTLATLFLRLLVPGAGAGRDREAVALLLAVWLAYLAGVLAGTSAVLPAL</sequence>
<comment type="caution">
    <text evidence="2">The sequence shown here is derived from an EMBL/GenBank/DDBJ whole genome shotgun (WGS) entry which is preliminary data.</text>
</comment>
<keyword evidence="1" id="KW-0472">Membrane</keyword>
<proteinExistence type="predicted"/>
<dbReference type="AlphaFoldDB" id="A0A3A9Z0N4"/>
<keyword evidence="3" id="KW-1185">Reference proteome</keyword>
<dbReference type="EMBL" id="RBAL01000007">
    <property type="protein sequence ID" value="RKN41765.1"/>
    <property type="molecule type" value="Genomic_DNA"/>
</dbReference>
<reference evidence="2 3" key="1">
    <citation type="journal article" date="2014" name="Int. J. Syst. Evol. Microbiol.">
        <title>Streptomyces hoynatensis sp. nov., isolated from deep marine sediment.</title>
        <authorList>
            <person name="Veyisoglu A."/>
            <person name="Sahin N."/>
        </authorList>
    </citation>
    <scope>NUCLEOTIDE SEQUENCE [LARGE SCALE GENOMIC DNA]</scope>
    <source>
        <strain evidence="2 3">KCTC 29097</strain>
    </source>
</reference>
<gene>
    <name evidence="2" type="ORF">D7294_14985</name>
</gene>
<feature type="transmembrane region" description="Helical" evidence="1">
    <location>
        <begin position="137"/>
        <end position="160"/>
    </location>
</feature>
<feature type="transmembrane region" description="Helical" evidence="1">
    <location>
        <begin position="172"/>
        <end position="194"/>
    </location>
</feature>
<dbReference type="Proteomes" id="UP000272474">
    <property type="component" value="Unassembled WGS sequence"/>
</dbReference>